<organism evidence="2 3">
    <name type="scientific">Ceratodon purpureus</name>
    <name type="common">Fire moss</name>
    <name type="synonym">Dicranum purpureum</name>
    <dbReference type="NCBI Taxonomy" id="3225"/>
    <lineage>
        <taxon>Eukaryota</taxon>
        <taxon>Viridiplantae</taxon>
        <taxon>Streptophyta</taxon>
        <taxon>Embryophyta</taxon>
        <taxon>Bryophyta</taxon>
        <taxon>Bryophytina</taxon>
        <taxon>Bryopsida</taxon>
        <taxon>Dicranidae</taxon>
        <taxon>Pseudoditrichales</taxon>
        <taxon>Ditrichaceae</taxon>
        <taxon>Ceratodon</taxon>
    </lineage>
</organism>
<protein>
    <submittedName>
        <fullName evidence="2">Uncharacterized protein</fullName>
    </submittedName>
</protein>
<keyword evidence="1" id="KW-0732">Signal</keyword>
<dbReference type="EMBL" id="CM026428">
    <property type="protein sequence ID" value="KAG0566934.1"/>
    <property type="molecule type" value="Genomic_DNA"/>
</dbReference>
<sequence>MATSSKSTHGALAALVATAVMVAFLAGTCTADDTLVPEVPLPSPLPAPLPPIKLTLPVITIVNVTFTNLLKDTITITFSQDILGVKTSSSASISPGASRDLPVSVGGVVAVNNTATITVDEDVYDIPNNAVQRALAEAGQTKVEVSSPCAADSPGDMPPPGLNIKVTDIVNGPIVSGPSCTGPPRSS</sequence>
<evidence type="ECO:0000313" key="3">
    <source>
        <dbReference type="Proteomes" id="UP000822688"/>
    </source>
</evidence>
<keyword evidence="3" id="KW-1185">Reference proteome</keyword>
<dbReference type="Proteomes" id="UP000822688">
    <property type="component" value="Chromosome 7"/>
</dbReference>
<proteinExistence type="predicted"/>
<evidence type="ECO:0000256" key="1">
    <source>
        <dbReference type="SAM" id="SignalP"/>
    </source>
</evidence>
<feature type="signal peptide" evidence="1">
    <location>
        <begin position="1"/>
        <end position="31"/>
    </location>
</feature>
<accession>A0A8T0H9A9</accession>
<name>A0A8T0H9A9_CERPU</name>
<gene>
    <name evidence="2" type="ORF">KC19_7G098000</name>
</gene>
<evidence type="ECO:0000313" key="2">
    <source>
        <dbReference type="EMBL" id="KAG0566934.1"/>
    </source>
</evidence>
<dbReference type="AlphaFoldDB" id="A0A8T0H9A9"/>
<feature type="chain" id="PRO_5035853513" evidence="1">
    <location>
        <begin position="32"/>
        <end position="187"/>
    </location>
</feature>
<reference evidence="2" key="1">
    <citation type="submission" date="2020-06" db="EMBL/GenBank/DDBJ databases">
        <title>WGS assembly of Ceratodon purpureus strain R40.</title>
        <authorList>
            <person name="Carey S.B."/>
            <person name="Jenkins J."/>
            <person name="Shu S."/>
            <person name="Lovell J.T."/>
            <person name="Sreedasyam A."/>
            <person name="Maumus F."/>
            <person name="Tiley G.P."/>
            <person name="Fernandez-Pozo N."/>
            <person name="Barry K."/>
            <person name="Chen C."/>
            <person name="Wang M."/>
            <person name="Lipzen A."/>
            <person name="Daum C."/>
            <person name="Saski C.A."/>
            <person name="Payton A.C."/>
            <person name="Mcbreen J.C."/>
            <person name="Conrad R.E."/>
            <person name="Kollar L.M."/>
            <person name="Olsson S."/>
            <person name="Huttunen S."/>
            <person name="Landis J.B."/>
            <person name="Wickett N.J."/>
            <person name="Johnson M.G."/>
            <person name="Rensing S.A."/>
            <person name="Grimwood J."/>
            <person name="Schmutz J."/>
            <person name="Mcdaniel S.F."/>
        </authorList>
    </citation>
    <scope>NUCLEOTIDE SEQUENCE</scope>
    <source>
        <strain evidence="2">R40</strain>
    </source>
</reference>
<comment type="caution">
    <text evidence="2">The sequence shown here is derived from an EMBL/GenBank/DDBJ whole genome shotgun (WGS) entry which is preliminary data.</text>
</comment>